<evidence type="ECO:0000313" key="2">
    <source>
        <dbReference type="Proteomes" id="UP000095210"/>
    </source>
</evidence>
<dbReference type="AlphaFoldDB" id="A0AAC9HKR3"/>
<keyword evidence="2" id="KW-1185">Reference proteome</keyword>
<accession>A0AAC9HKR3</accession>
<dbReference type="Proteomes" id="UP000095210">
    <property type="component" value="Chromosome"/>
</dbReference>
<name>A0AAC9HKR3_9PSEU</name>
<proteinExistence type="predicted"/>
<gene>
    <name evidence="1" type="ORF">TL08_00465</name>
</gene>
<evidence type="ECO:0000313" key="1">
    <source>
        <dbReference type="EMBL" id="AOS60941.1"/>
    </source>
</evidence>
<dbReference type="KEGG" id="ahm:TL08_00465"/>
<dbReference type="RefSeq" id="WP_069845710.1">
    <property type="nucleotide sequence ID" value="NZ_CP014859.1"/>
</dbReference>
<organism evidence="1 2">
    <name type="scientific">Actinoalloteichus hymeniacidonis</name>
    <dbReference type="NCBI Taxonomy" id="340345"/>
    <lineage>
        <taxon>Bacteria</taxon>
        <taxon>Bacillati</taxon>
        <taxon>Actinomycetota</taxon>
        <taxon>Actinomycetes</taxon>
        <taxon>Pseudonocardiales</taxon>
        <taxon>Pseudonocardiaceae</taxon>
        <taxon>Actinoalloteichus</taxon>
    </lineage>
</organism>
<dbReference type="EMBL" id="CP014859">
    <property type="protein sequence ID" value="AOS60941.1"/>
    <property type="molecule type" value="Genomic_DNA"/>
</dbReference>
<reference evidence="2" key="1">
    <citation type="submission" date="2016-03" db="EMBL/GenBank/DDBJ databases">
        <title>Complete genome sequence of the type strain Actinoalloteichus hymeniacidonis DSM 45092.</title>
        <authorList>
            <person name="Schaffert L."/>
            <person name="Albersmeier A."/>
            <person name="Winkler A."/>
            <person name="Kalinowski J."/>
            <person name="Zotchev S."/>
            <person name="Ruckert C."/>
        </authorList>
    </citation>
    <scope>NUCLEOTIDE SEQUENCE [LARGE SCALE GENOMIC DNA]</scope>
    <source>
        <strain evidence="2">HPA177(T) (DSM 45092(T))</strain>
    </source>
</reference>
<sequence length="255" mass="26984">MTAAELPDSVLVGTLPIRAEPAARLGSPRLSSVVVCASCAADDHTWRAVEAEDTGSAVVERLVCACGACTRCPEQIVYVHPRFRWHGQHRGGEELAAMVDHDFVASQRREAEQTAAAVATTAPTRQSTVDSLAPQAAFVAPVHCFHSTAGAMCDPPCVTRLIELDDELTSSVLTPRARDPRAAAEVFEPDSDGSKPGPVALAPLLPRATEPANSLHKPESAVRCAARAFTRAIARILPGGSRRLARARLAALCLT</sequence>
<protein>
    <submittedName>
        <fullName evidence="1">Uncharacterized protein</fullName>
    </submittedName>
</protein>